<dbReference type="InterPro" id="IPR003797">
    <property type="entry name" value="DegV"/>
</dbReference>
<dbReference type="PANTHER" id="PTHR33434:SF2">
    <property type="entry name" value="FATTY ACID-BINDING PROTEIN TM_1468"/>
    <property type="match status" value="1"/>
</dbReference>
<evidence type="ECO:0000256" key="1">
    <source>
        <dbReference type="ARBA" id="ARBA00023121"/>
    </source>
</evidence>
<dbReference type="Proteomes" id="UP000234790">
    <property type="component" value="Chromosome"/>
</dbReference>
<accession>A0A2K9LUW7</accession>
<dbReference type="NCBIfam" id="TIGR00762">
    <property type="entry name" value="DegV"/>
    <property type="match status" value="1"/>
</dbReference>
<protein>
    <submittedName>
        <fullName evidence="2">DegV family protein</fullName>
    </submittedName>
</protein>
<dbReference type="OrthoDB" id="388177at2"/>
<dbReference type="SUPFAM" id="SSF82549">
    <property type="entry name" value="DAK1/DegV-like"/>
    <property type="match status" value="1"/>
</dbReference>
<evidence type="ECO:0000313" key="2">
    <source>
        <dbReference type="EMBL" id="AUM62711.1"/>
    </source>
</evidence>
<dbReference type="InterPro" id="IPR050270">
    <property type="entry name" value="DegV_domain_contain"/>
</dbReference>
<dbReference type="AlphaFoldDB" id="A0A2K9LUW7"/>
<dbReference type="RefSeq" id="WP_101780768.1">
    <property type="nucleotide sequence ID" value="NZ_CP025543.1"/>
</dbReference>
<organism evidence="2 3">
    <name type="scientific">Spiroplasma monobiae MQ-1</name>
    <dbReference type="NCBI Taxonomy" id="1336748"/>
    <lineage>
        <taxon>Bacteria</taxon>
        <taxon>Bacillati</taxon>
        <taxon>Mycoplasmatota</taxon>
        <taxon>Mollicutes</taxon>
        <taxon>Entomoplasmatales</taxon>
        <taxon>Spiroplasmataceae</taxon>
        <taxon>Spiroplasma</taxon>
    </lineage>
</organism>
<dbReference type="GO" id="GO:0008289">
    <property type="term" value="F:lipid binding"/>
    <property type="evidence" value="ECO:0007669"/>
    <property type="project" value="UniProtKB-KW"/>
</dbReference>
<evidence type="ECO:0000313" key="3">
    <source>
        <dbReference type="Proteomes" id="UP000234790"/>
    </source>
</evidence>
<sequence length="273" mass="30907">MKIAVLTDSSYKLESNISNVFIVPLSINISAEKSIKDDKSLSDEEFLKIINKNIKTSQTAFGQLEETIENILKAYDQVIICGIAKVLSGQYNSYLLMQREEKFKNKIFVIDSDGVSIILEKQIKDIITLIDQGKTCLEIKKFIEEDKKNYECFIIPKKWTTMVASGRISKFKGFIASTLKVAVVLKVADEKIVLDSKQRSFFIGIKYILTELKSKVPNLKTIDVACGLFDQNTIDKVKSLISESGLKINLWSNLTRTIMINTGEETFAFCAWK</sequence>
<dbReference type="PANTHER" id="PTHR33434">
    <property type="entry name" value="DEGV DOMAIN-CONTAINING PROTEIN DR_1986-RELATED"/>
    <property type="match status" value="1"/>
</dbReference>
<dbReference type="InterPro" id="IPR043168">
    <property type="entry name" value="DegV_C"/>
</dbReference>
<dbReference type="PROSITE" id="PS51482">
    <property type="entry name" value="DEGV"/>
    <property type="match status" value="1"/>
</dbReference>
<keyword evidence="3" id="KW-1185">Reference proteome</keyword>
<dbReference type="EMBL" id="CP025543">
    <property type="protein sequence ID" value="AUM62711.1"/>
    <property type="molecule type" value="Genomic_DNA"/>
</dbReference>
<gene>
    <name evidence="2" type="primary">degV</name>
    <name evidence="2" type="ORF">SMONO_v1c04620</name>
</gene>
<dbReference type="KEGG" id="smoo:SMONO_v1c04620"/>
<dbReference type="Gene3D" id="3.30.1180.10">
    <property type="match status" value="1"/>
</dbReference>
<reference evidence="2 3" key="1">
    <citation type="submission" date="2017-12" db="EMBL/GenBank/DDBJ databases">
        <title>Complete genome sequence of Spiroplasma monobiae MQ-1 (ATCC 33825).</title>
        <authorList>
            <person name="Tsai Y.-M."/>
            <person name="Lo W.-S."/>
            <person name="Wu P.-S."/>
            <person name="Cho S.-T."/>
            <person name="Kuo C.-H."/>
        </authorList>
    </citation>
    <scope>NUCLEOTIDE SEQUENCE [LARGE SCALE GENOMIC DNA]</scope>
    <source>
        <strain evidence="2 3">MQ-1</strain>
    </source>
</reference>
<name>A0A2K9LUW7_SPISQ</name>
<proteinExistence type="predicted"/>
<keyword evidence="1" id="KW-0446">Lipid-binding</keyword>
<dbReference type="Gene3D" id="3.40.50.10170">
    <property type="match status" value="1"/>
</dbReference>
<dbReference type="Pfam" id="PF02645">
    <property type="entry name" value="DegV"/>
    <property type="match status" value="1"/>
</dbReference>